<reference evidence="3 4" key="1">
    <citation type="submission" date="2019-11" db="EMBL/GenBank/DDBJ databases">
        <title>The genome sequence of Methylocystis heyeri.</title>
        <authorList>
            <person name="Oshkin I.Y."/>
            <person name="Miroshnikov K."/>
            <person name="Dedysh S.N."/>
        </authorList>
    </citation>
    <scope>NUCLEOTIDE SEQUENCE [LARGE SCALE GENOMIC DNA]</scope>
    <source>
        <strain evidence="3 4">H2</strain>
    </source>
</reference>
<name>A0A6B8KG44_9HYPH</name>
<dbReference type="Proteomes" id="UP000309061">
    <property type="component" value="Chromosome"/>
</dbReference>
<feature type="compositionally biased region" description="Low complexity" evidence="1">
    <location>
        <begin position="15"/>
        <end position="30"/>
    </location>
</feature>
<dbReference type="KEGG" id="mhey:H2LOC_017260"/>
<organism evidence="3 4">
    <name type="scientific">Methylocystis heyeri</name>
    <dbReference type="NCBI Taxonomy" id="391905"/>
    <lineage>
        <taxon>Bacteria</taxon>
        <taxon>Pseudomonadati</taxon>
        <taxon>Pseudomonadota</taxon>
        <taxon>Alphaproteobacteria</taxon>
        <taxon>Hyphomicrobiales</taxon>
        <taxon>Methylocystaceae</taxon>
        <taxon>Methylocystis</taxon>
    </lineage>
</organism>
<protein>
    <recommendedName>
        <fullName evidence="2">Phasin domain-containing protein</fullName>
    </recommendedName>
</protein>
<evidence type="ECO:0000259" key="2">
    <source>
        <dbReference type="Pfam" id="PF09361"/>
    </source>
</evidence>
<dbReference type="RefSeq" id="WP_136497455.1">
    <property type="nucleotide sequence ID" value="NZ_CP046052.1"/>
</dbReference>
<dbReference type="AlphaFoldDB" id="A0A6B8KG44"/>
<gene>
    <name evidence="3" type="ORF">H2LOC_017260</name>
</gene>
<evidence type="ECO:0000313" key="3">
    <source>
        <dbReference type="EMBL" id="QGM47296.1"/>
    </source>
</evidence>
<accession>A0A6B8KG44</accession>
<dbReference type="InterPro" id="IPR018968">
    <property type="entry name" value="Phasin"/>
</dbReference>
<keyword evidence="4" id="KW-1185">Reference proteome</keyword>
<evidence type="ECO:0000256" key="1">
    <source>
        <dbReference type="SAM" id="MobiDB-lite"/>
    </source>
</evidence>
<sequence length="172" mass="17973">MTTQKREVRKKFTIAPQPAAPESGEGEAAATISEAVASSPETAGGLEAELSPEIVELIEIVAEAPAIAAAPEELSSPLFPAPTVYVGETAGKAAGFYVWAEIWPSRTFDLWNENAAACFEFVSALSKAKTVSEVVALQSSFFTDRLGAYARLSSEAAKEVGSAAPKGFLAFG</sequence>
<dbReference type="Pfam" id="PF09361">
    <property type="entry name" value="Phasin_2"/>
    <property type="match status" value="1"/>
</dbReference>
<feature type="region of interest" description="Disordered" evidence="1">
    <location>
        <begin position="1"/>
        <end position="30"/>
    </location>
</feature>
<evidence type="ECO:0000313" key="4">
    <source>
        <dbReference type="Proteomes" id="UP000309061"/>
    </source>
</evidence>
<proteinExistence type="predicted"/>
<feature type="domain" description="Phasin" evidence="2">
    <location>
        <begin position="107"/>
        <end position="164"/>
    </location>
</feature>
<dbReference type="EMBL" id="CP046052">
    <property type="protein sequence ID" value="QGM47296.1"/>
    <property type="molecule type" value="Genomic_DNA"/>
</dbReference>